<evidence type="ECO:0000313" key="6">
    <source>
        <dbReference type="EMBL" id="KKN18777.1"/>
    </source>
</evidence>
<dbReference type="GO" id="GO:0016846">
    <property type="term" value="F:carbon-sulfur lyase activity"/>
    <property type="evidence" value="ECO:0007669"/>
    <property type="project" value="InterPro"/>
</dbReference>
<sequence>MKRLSGQCLCGDVSFTCEDNFDEFHLCHCIQCQKTSGSAHVANLFTHRNNITWLSGKERVSKFDVPGRNISTAFCSICGSPVPYLTQDSMTLIVPAGCLDTPPTMKPQDTIFWHERASWYEAGIESPKFDGFPT</sequence>
<dbReference type="AlphaFoldDB" id="A0A0F9P323"/>
<evidence type="ECO:0000256" key="4">
    <source>
        <dbReference type="ARBA" id="ARBA00023239"/>
    </source>
</evidence>
<keyword evidence="4" id="KW-0456">Lyase</keyword>
<dbReference type="Pfam" id="PF04828">
    <property type="entry name" value="GFA"/>
    <property type="match status" value="1"/>
</dbReference>
<dbReference type="PANTHER" id="PTHR33337">
    <property type="entry name" value="GFA DOMAIN-CONTAINING PROTEIN"/>
    <property type="match status" value="1"/>
</dbReference>
<organism evidence="6">
    <name type="scientific">marine sediment metagenome</name>
    <dbReference type="NCBI Taxonomy" id="412755"/>
    <lineage>
        <taxon>unclassified sequences</taxon>
        <taxon>metagenomes</taxon>
        <taxon>ecological metagenomes</taxon>
    </lineage>
</organism>
<dbReference type="InterPro" id="IPR011057">
    <property type="entry name" value="Mss4-like_sf"/>
</dbReference>
<dbReference type="SUPFAM" id="SSF51316">
    <property type="entry name" value="Mss4-like"/>
    <property type="match status" value="1"/>
</dbReference>
<keyword evidence="2" id="KW-0479">Metal-binding</keyword>
<evidence type="ECO:0000256" key="2">
    <source>
        <dbReference type="ARBA" id="ARBA00022723"/>
    </source>
</evidence>
<dbReference type="PROSITE" id="PS51891">
    <property type="entry name" value="CENP_V_GFA"/>
    <property type="match status" value="1"/>
</dbReference>
<proteinExistence type="inferred from homology"/>
<comment type="caution">
    <text evidence="6">The sequence shown here is derived from an EMBL/GenBank/DDBJ whole genome shotgun (WGS) entry which is preliminary data.</text>
</comment>
<accession>A0A0F9P323</accession>
<comment type="similarity">
    <text evidence="1">Belongs to the Gfa family.</text>
</comment>
<dbReference type="GO" id="GO:0046872">
    <property type="term" value="F:metal ion binding"/>
    <property type="evidence" value="ECO:0007669"/>
    <property type="project" value="UniProtKB-KW"/>
</dbReference>
<dbReference type="InterPro" id="IPR006913">
    <property type="entry name" value="CENP-V/GFA"/>
</dbReference>
<evidence type="ECO:0000259" key="5">
    <source>
        <dbReference type="PROSITE" id="PS51891"/>
    </source>
</evidence>
<dbReference type="PANTHER" id="PTHR33337:SF40">
    <property type="entry name" value="CENP-V_GFA DOMAIN-CONTAINING PROTEIN-RELATED"/>
    <property type="match status" value="1"/>
</dbReference>
<dbReference type="Gene3D" id="3.90.1590.10">
    <property type="entry name" value="glutathione-dependent formaldehyde- activating enzyme (gfa)"/>
    <property type="match status" value="1"/>
</dbReference>
<feature type="domain" description="CENP-V/GFA" evidence="5">
    <location>
        <begin position="4"/>
        <end position="114"/>
    </location>
</feature>
<dbReference type="EMBL" id="LAZR01003396">
    <property type="protein sequence ID" value="KKN18777.1"/>
    <property type="molecule type" value="Genomic_DNA"/>
</dbReference>
<protein>
    <recommendedName>
        <fullName evidence="5">CENP-V/GFA domain-containing protein</fullName>
    </recommendedName>
</protein>
<evidence type="ECO:0000256" key="3">
    <source>
        <dbReference type="ARBA" id="ARBA00022833"/>
    </source>
</evidence>
<keyword evidence="3" id="KW-0862">Zinc</keyword>
<reference evidence="6" key="1">
    <citation type="journal article" date="2015" name="Nature">
        <title>Complex archaea that bridge the gap between prokaryotes and eukaryotes.</title>
        <authorList>
            <person name="Spang A."/>
            <person name="Saw J.H."/>
            <person name="Jorgensen S.L."/>
            <person name="Zaremba-Niedzwiedzka K."/>
            <person name="Martijn J."/>
            <person name="Lind A.E."/>
            <person name="van Eijk R."/>
            <person name="Schleper C."/>
            <person name="Guy L."/>
            <person name="Ettema T.J."/>
        </authorList>
    </citation>
    <scope>NUCLEOTIDE SEQUENCE</scope>
</reference>
<gene>
    <name evidence="6" type="ORF">LCGC14_0952380</name>
</gene>
<name>A0A0F9P323_9ZZZZ</name>
<evidence type="ECO:0000256" key="1">
    <source>
        <dbReference type="ARBA" id="ARBA00005495"/>
    </source>
</evidence>